<feature type="transmembrane region" description="Helical" evidence="1">
    <location>
        <begin position="107"/>
        <end position="124"/>
    </location>
</feature>
<organism evidence="2 3">
    <name type="scientific">Dictyocaulus viviparus</name>
    <name type="common">Bovine lungworm</name>
    <dbReference type="NCBI Taxonomy" id="29172"/>
    <lineage>
        <taxon>Eukaryota</taxon>
        <taxon>Metazoa</taxon>
        <taxon>Ecdysozoa</taxon>
        <taxon>Nematoda</taxon>
        <taxon>Chromadorea</taxon>
        <taxon>Rhabditida</taxon>
        <taxon>Rhabditina</taxon>
        <taxon>Rhabditomorpha</taxon>
        <taxon>Strongyloidea</taxon>
        <taxon>Metastrongylidae</taxon>
        <taxon>Dictyocaulus</taxon>
    </lineage>
</organism>
<keyword evidence="1" id="KW-1133">Transmembrane helix</keyword>
<evidence type="ECO:0000313" key="2">
    <source>
        <dbReference type="EMBL" id="KJH49498.1"/>
    </source>
</evidence>
<keyword evidence="1" id="KW-0472">Membrane</keyword>
<reference evidence="3" key="2">
    <citation type="journal article" date="2016" name="Sci. Rep.">
        <title>Dictyocaulus viviparus genome, variome and transcriptome elucidate lungworm biology and support future intervention.</title>
        <authorList>
            <person name="McNulty S.N."/>
            <person name="Strube C."/>
            <person name="Rosa B.A."/>
            <person name="Martin J.C."/>
            <person name="Tyagi R."/>
            <person name="Choi Y.J."/>
            <person name="Wang Q."/>
            <person name="Hallsworth Pepin K."/>
            <person name="Zhang X."/>
            <person name="Ozersky P."/>
            <person name="Wilson R.K."/>
            <person name="Sternberg P.W."/>
            <person name="Gasser R.B."/>
            <person name="Mitreva M."/>
        </authorList>
    </citation>
    <scope>NUCLEOTIDE SEQUENCE [LARGE SCALE GENOMIC DNA]</scope>
    <source>
        <strain evidence="3">HannoverDv2000</strain>
    </source>
</reference>
<dbReference type="AlphaFoldDB" id="A0A0D8XXW1"/>
<sequence>MLPFRIQNLRKKMNDDEVKQNSTINTDHLPVLPFLPPTEEPSSFAMTISVGLVGCLTVAICGNASQIVLQVPLGLPSMILEKLVRVWMFGQLSCNVHHILVIAERVIIPWGLAALHIFIAMLLTRPNQFTRIEGMLASLALVGLLALVLVIVIPQGMSAELKIIRKDEIDGELYIMLIHTYQCFISDDLYTSTKVLRIAFEFIAPLTISVYVHLQIRARSKLNCQSAITRNLIYILLIHYSCNILHYIPESKWANVTDVLPEEADMRQILPFFSPMLTWYPLGQLSVALSRYLSNKIEDDQPRSRKTGRLTTDTERSHIINNCVEC</sequence>
<accession>A0A0D8XXW1</accession>
<gene>
    <name evidence="2" type="ORF">DICVIV_04377</name>
</gene>
<evidence type="ECO:0008006" key="4">
    <source>
        <dbReference type="Google" id="ProtNLM"/>
    </source>
</evidence>
<feature type="transmembrane region" description="Helical" evidence="1">
    <location>
        <begin position="136"/>
        <end position="157"/>
    </location>
</feature>
<proteinExistence type="predicted"/>
<dbReference type="Proteomes" id="UP000053766">
    <property type="component" value="Unassembled WGS sequence"/>
</dbReference>
<feature type="transmembrane region" description="Helical" evidence="1">
    <location>
        <begin position="43"/>
        <end position="62"/>
    </location>
</feature>
<name>A0A0D8XXW1_DICVI</name>
<evidence type="ECO:0000256" key="1">
    <source>
        <dbReference type="SAM" id="Phobius"/>
    </source>
</evidence>
<keyword evidence="3" id="KW-1185">Reference proteome</keyword>
<dbReference type="STRING" id="29172.A0A0D8XXW1"/>
<dbReference type="EMBL" id="KN716233">
    <property type="protein sequence ID" value="KJH49498.1"/>
    <property type="molecule type" value="Genomic_DNA"/>
</dbReference>
<evidence type="ECO:0000313" key="3">
    <source>
        <dbReference type="Proteomes" id="UP000053766"/>
    </source>
</evidence>
<keyword evidence="1" id="KW-0812">Transmembrane</keyword>
<protein>
    <recommendedName>
        <fullName evidence="4">G-protein coupled receptors family 1 profile domain-containing protein</fullName>
    </recommendedName>
</protein>
<dbReference type="SUPFAM" id="SSF81321">
    <property type="entry name" value="Family A G protein-coupled receptor-like"/>
    <property type="match status" value="1"/>
</dbReference>
<reference evidence="2 3" key="1">
    <citation type="submission" date="2013-11" db="EMBL/GenBank/DDBJ databases">
        <title>Draft genome of the bovine lungworm Dictyocaulus viviparus.</title>
        <authorList>
            <person name="Mitreva M."/>
        </authorList>
    </citation>
    <scope>NUCLEOTIDE SEQUENCE [LARGE SCALE GENOMIC DNA]</scope>
    <source>
        <strain evidence="2 3">HannoverDv2000</strain>
    </source>
</reference>
<dbReference type="OrthoDB" id="5873366at2759"/>